<feature type="transmembrane region" description="Helical" evidence="7">
    <location>
        <begin position="166"/>
        <end position="189"/>
    </location>
</feature>
<sequence length="333" mass="39324">MAEVIAEFRKLINQYHNGTGTPLREDFSQPDYFVQAIPYLLTFVVLEIVVMWIKHGSLRGGWSMADSLTSFSHGIYFLAHGQVSPYRMLTQGMFSYVYTKIYENYKIYELPWSSPFTWYVAAISVDFCYYWIHRACHEVNIFWAKHQVHHSSDYYNLTTALRLSAFQIWLAWPFYLPMAFFVPPSILLIHKQFNLLYQFWIHTELIDSLGPLEYVLNTPKHHRVHHGSNRYCIDKNFGGVLIIWDRMFNTFAEERDQEKIVYGLVEEVNSFNPFWLHFFHYTRIWTRVQNQKSPSDKLSVLLKGPAWRRGKPRLGEIEDVPVVGFLDISALTP</sequence>
<dbReference type="GO" id="GO:0008610">
    <property type="term" value="P:lipid biosynthetic process"/>
    <property type="evidence" value="ECO:0007669"/>
    <property type="project" value="InterPro"/>
</dbReference>
<keyword evidence="5" id="KW-0443">Lipid metabolism</keyword>
<evidence type="ECO:0000256" key="7">
    <source>
        <dbReference type="SAM" id="Phobius"/>
    </source>
</evidence>
<dbReference type="OrthoDB" id="6354873at2759"/>
<dbReference type="Pfam" id="PF04116">
    <property type="entry name" value="FA_hydroxylase"/>
    <property type="match status" value="1"/>
</dbReference>
<dbReference type="InterPro" id="IPR006694">
    <property type="entry name" value="Fatty_acid_hydroxylase"/>
</dbReference>
<evidence type="ECO:0000259" key="8">
    <source>
        <dbReference type="Pfam" id="PF04116"/>
    </source>
</evidence>
<feature type="transmembrane region" description="Helical" evidence="7">
    <location>
        <begin position="32"/>
        <end position="53"/>
    </location>
</feature>
<dbReference type="GO" id="GO:0005783">
    <property type="term" value="C:endoplasmic reticulum"/>
    <property type="evidence" value="ECO:0007669"/>
    <property type="project" value="TreeGrafter"/>
</dbReference>
<dbReference type="GO" id="GO:0016020">
    <property type="term" value="C:membrane"/>
    <property type="evidence" value="ECO:0007669"/>
    <property type="project" value="GOC"/>
</dbReference>
<accession>A0A226D2G2</accession>
<keyword evidence="4" id="KW-0560">Oxidoreductase</keyword>
<gene>
    <name evidence="9" type="ORF">Fcan01_26122</name>
</gene>
<organism evidence="9 10">
    <name type="scientific">Folsomia candida</name>
    <name type="common">Springtail</name>
    <dbReference type="NCBI Taxonomy" id="158441"/>
    <lineage>
        <taxon>Eukaryota</taxon>
        <taxon>Metazoa</taxon>
        <taxon>Ecdysozoa</taxon>
        <taxon>Arthropoda</taxon>
        <taxon>Hexapoda</taxon>
        <taxon>Collembola</taxon>
        <taxon>Entomobryomorpha</taxon>
        <taxon>Isotomoidea</taxon>
        <taxon>Isotomidae</taxon>
        <taxon>Proisotominae</taxon>
        <taxon>Folsomia</taxon>
    </lineage>
</organism>
<dbReference type="OMA" id="FMPTGWR"/>
<dbReference type="EMBL" id="LNIX01000041">
    <property type="protein sequence ID" value="OXA39064.1"/>
    <property type="molecule type" value="Genomic_DNA"/>
</dbReference>
<keyword evidence="10" id="KW-1185">Reference proteome</keyword>
<dbReference type="AlphaFoldDB" id="A0A226D2G2"/>
<evidence type="ECO:0000256" key="2">
    <source>
        <dbReference type="ARBA" id="ARBA00022692"/>
    </source>
</evidence>
<evidence type="ECO:0000313" key="9">
    <source>
        <dbReference type="EMBL" id="OXA39064.1"/>
    </source>
</evidence>
<comment type="subcellular location">
    <subcellularLocation>
        <location evidence="1">Endomembrane system</location>
        <topology evidence="1">Multi-pass membrane protein</topology>
    </subcellularLocation>
</comment>
<dbReference type="InterPro" id="IPR051689">
    <property type="entry name" value="Sterol_desaturase/TMEM195"/>
</dbReference>
<evidence type="ECO:0000256" key="3">
    <source>
        <dbReference type="ARBA" id="ARBA00022989"/>
    </source>
</evidence>
<proteinExistence type="predicted"/>
<evidence type="ECO:0000256" key="6">
    <source>
        <dbReference type="ARBA" id="ARBA00023136"/>
    </source>
</evidence>
<dbReference type="GO" id="GO:0050479">
    <property type="term" value="F:glyceryl-ether monooxygenase activity"/>
    <property type="evidence" value="ECO:0007669"/>
    <property type="project" value="TreeGrafter"/>
</dbReference>
<evidence type="ECO:0000256" key="4">
    <source>
        <dbReference type="ARBA" id="ARBA00023002"/>
    </source>
</evidence>
<dbReference type="GO" id="GO:0006643">
    <property type="term" value="P:membrane lipid metabolic process"/>
    <property type="evidence" value="ECO:0007669"/>
    <property type="project" value="TreeGrafter"/>
</dbReference>
<keyword evidence="3 7" id="KW-1133">Transmembrane helix</keyword>
<dbReference type="STRING" id="158441.A0A226D2G2"/>
<dbReference type="PANTHER" id="PTHR21624">
    <property type="entry name" value="STEROL DESATURASE-RELATED PROTEIN"/>
    <property type="match status" value="1"/>
</dbReference>
<reference evidence="9 10" key="1">
    <citation type="submission" date="2015-12" db="EMBL/GenBank/DDBJ databases">
        <title>The genome of Folsomia candida.</title>
        <authorList>
            <person name="Faddeeva A."/>
            <person name="Derks M.F."/>
            <person name="Anvar Y."/>
            <person name="Smit S."/>
            <person name="Van Straalen N."/>
            <person name="Roelofs D."/>
        </authorList>
    </citation>
    <scope>NUCLEOTIDE SEQUENCE [LARGE SCALE GENOMIC DNA]</scope>
    <source>
        <strain evidence="9 10">VU population</strain>
        <tissue evidence="9">Whole body</tissue>
    </source>
</reference>
<name>A0A226D2G2_FOLCA</name>
<evidence type="ECO:0000313" key="10">
    <source>
        <dbReference type="Proteomes" id="UP000198287"/>
    </source>
</evidence>
<keyword evidence="6 7" id="KW-0472">Membrane</keyword>
<evidence type="ECO:0000256" key="5">
    <source>
        <dbReference type="ARBA" id="ARBA00023098"/>
    </source>
</evidence>
<keyword evidence="9" id="KW-0503">Monooxygenase</keyword>
<dbReference type="PANTHER" id="PTHR21624:SF1">
    <property type="entry name" value="ALKYLGLYCEROL MONOOXYGENASE"/>
    <property type="match status" value="1"/>
</dbReference>
<dbReference type="GO" id="GO:0005506">
    <property type="term" value="F:iron ion binding"/>
    <property type="evidence" value="ECO:0007669"/>
    <property type="project" value="InterPro"/>
</dbReference>
<feature type="domain" description="Fatty acid hydroxylase" evidence="8">
    <location>
        <begin position="119"/>
        <end position="250"/>
    </location>
</feature>
<keyword evidence="2 7" id="KW-0812">Transmembrane</keyword>
<protein>
    <submittedName>
        <fullName evidence="9">Alkylglycerol monooxygenase</fullName>
    </submittedName>
</protein>
<dbReference type="Proteomes" id="UP000198287">
    <property type="component" value="Unassembled WGS sequence"/>
</dbReference>
<comment type="caution">
    <text evidence="9">The sequence shown here is derived from an EMBL/GenBank/DDBJ whole genome shotgun (WGS) entry which is preliminary data.</text>
</comment>
<evidence type="ECO:0000256" key="1">
    <source>
        <dbReference type="ARBA" id="ARBA00004127"/>
    </source>
</evidence>